<dbReference type="PANTHER" id="PTHR43065">
    <property type="entry name" value="SENSOR HISTIDINE KINASE"/>
    <property type="match status" value="1"/>
</dbReference>
<keyword evidence="8" id="KW-0418">Kinase</keyword>
<dbReference type="Gene3D" id="1.10.287.130">
    <property type="match status" value="1"/>
</dbReference>
<keyword evidence="12 13" id="KW-0472">Membrane</keyword>
<keyword evidence="11" id="KW-0902">Two-component regulatory system</keyword>
<dbReference type="EC" id="2.7.13.3" evidence="3"/>
<dbReference type="GO" id="GO:0005886">
    <property type="term" value="C:plasma membrane"/>
    <property type="evidence" value="ECO:0007669"/>
    <property type="project" value="UniProtKB-SubCell"/>
</dbReference>
<dbReference type="Pfam" id="PF02518">
    <property type="entry name" value="HATPase_c"/>
    <property type="match status" value="1"/>
</dbReference>
<evidence type="ECO:0000256" key="6">
    <source>
        <dbReference type="ARBA" id="ARBA00022692"/>
    </source>
</evidence>
<dbReference type="Pfam" id="PF13426">
    <property type="entry name" value="PAS_9"/>
    <property type="match status" value="1"/>
</dbReference>
<evidence type="ECO:0000259" key="14">
    <source>
        <dbReference type="PROSITE" id="PS50109"/>
    </source>
</evidence>
<gene>
    <name evidence="16" type="ORF">GBG18_10260</name>
    <name evidence="15" type="ORF">GBG19_12790</name>
</gene>
<evidence type="ECO:0000256" key="5">
    <source>
        <dbReference type="ARBA" id="ARBA00022679"/>
    </source>
</evidence>
<evidence type="ECO:0000256" key="7">
    <source>
        <dbReference type="ARBA" id="ARBA00022741"/>
    </source>
</evidence>
<dbReference type="AlphaFoldDB" id="A0A6L4WQD2"/>
<evidence type="ECO:0000313" key="16">
    <source>
        <dbReference type="EMBL" id="KAB7889819.1"/>
    </source>
</evidence>
<dbReference type="SUPFAM" id="SSF55874">
    <property type="entry name" value="ATPase domain of HSP90 chaperone/DNA topoisomerase II/histidine kinase"/>
    <property type="match status" value="1"/>
</dbReference>
<dbReference type="InterPro" id="IPR004010">
    <property type="entry name" value="Double_Cache_2"/>
</dbReference>
<keyword evidence="10 13" id="KW-1133">Transmembrane helix</keyword>
<dbReference type="Gene3D" id="3.30.450.20">
    <property type="entry name" value="PAS domain"/>
    <property type="match status" value="2"/>
</dbReference>
<dbReference type="SUPFAM" id="SSF55785">
    <property type="entry name" value="PYP-like sensor domain (PAS domain)"/>
    <property type="match status" value="1"/>
</dbReference>
<dbReference type="InterPro" id="IPR036890">
    <property type="entry name" value="HATPase_C_sf"/>
</dbReference>
<evidence type="ECO:0000256" key="9">
    <source>
        <dbReference type="ARBA" id="ARBA00022840"/>
    </source>
</evidence>
<feature type="domain" description="Histidine kinase" evidence="14">
    <location>
        <begin position="519"/>
        <end position="731"/>
    </location>
</feature>
<evidence type="ECO:0000256" key="10">
    <source>
        <dbReference type="ARBA" id="ARBA00022989"/>
    </source>
</evidence>
<dbReference type="InterPro" id="IPR035965">
    <property type="entry name" value="PAS-like_dom_sf"/>
</dbReference>
<comment type="subcellular location">
    <subcellularLocation>
        <location evidence="2">Cell membrane</location>
        <topology evidence="2">Multi-pass membrane protein</topology>
    </subcellularLocation>
</comment>
<feature type="transmembrane region" description="Helical" evidence="13">
    <location>
        <begin position="16"/>
        <end position="37"/>
    </location>
</feature>
<dbReference type="PANTHER" id="PTHR43065:SF46">
    <property type="entry name" value="C4-DICARBOXYLATE TRANSPORT SENSOR PROTEIN DCTB"/>
    <property type="match status" value="1"/>
</dbReference>
<proteinExistence type="predicted"/>
<protein>
    <recommendedName>
        <fullName evidence="3">histidine kinase</fullName>
        <ecNumber evidence="3">2.7.13.3</ecNumber>
    </recommendedName>
</protein>
<evidence type="ECO:0000256" key="13">
    <source>
        <dbReference type="SAM" id="Phobius"/>
    </source>
</evidence>
<keyword evidence="7" id="KW-0547">Nucleotide-binding</keyword>
<evidence type="ECO:0000256" key="8">
    <source>
        <dbReference type="ARBA" id="ARBA00022777"/>
    </source>
</evidence>
<evidence type="ECO:0000313" key="18">
    <source>
        <dbReference type="Proteomes" id="UP000472839"/>
    </source>
</evidence>
<reference evidence="17 18" key="1">
    <citation type="submission" date="2019-10" db="EMBL/GenBank/DDBJ databases">
        <title>Poseidonibacter ostreae sp. nov., isolated from the gut of the Ostrea denselamellosa.</title>
        <authorList>
            <person name="Choi A."/>
        </authorList>
    </citation>
    <scope>NUCLEOTIDE SEQUENCE [LARGE SCALE GENOMIC DNA]</scope>
    <source>
        <strain evidence="15 18">SJOD-M-33</strain>
        <strain evidence="16 17">SJOD-M-5</strain>
    </source>
</reference>
<evidence type="ECO:0000256" key="4">
    <source>
        <dbReference type="ARBA" id="ARBA00022475"/>
    </source>
</evidence>
<keyword evidence="4" id="KW-1003">Cell membrane</keyword>
<dbReference type="InterPro" id="IPR003661">
    <property type="entry name" value="HisK_dim/P_dom"/>
</dbReference>
<dbReference type="GO" id="GO:0005524">
    <property type="term" value="F:ATP binding"/>
    <property type="evidence" value="ECO:0007669"/>
    <property type="project" value="UniProtKB-KW"/>
</dbReference>
<evidence type="ECO:0000256" key="1">
    <source>
        <dbReference type="ARBA" id="ARBA00000085"/>
    </source>
</evidence>
<accession>A0A6L4WQD2</accession>
<dbReference type="CDD" id="cd00082">
    <property type="entry name" value="HisKA"/>
    <property type="match status" value="1"/>
</dbReference>
<dbReference type="Pfam" id="PF08269">
    <property type="entry name" value="dCache_2"/>
    <property type="match status" value="1"/>
</dbReference>
<evidence type="ECO:0000256" key="2">
    <source>
        <dbReference type="ARBA" id="ARBA00004651"/>
    </source>
</evidence>
<sequence>MKINYRKRIEQGVKKTTLLSSTIIIIIVATVIGSTLIKTEYSNFKNHIKNFKNTLIEREKFYIKTEVQNLLNDIKFEEESILDNKKERIEKQSIIAFNLANSLYKKTKNLSKKEQINFIKTAINQISKKQSDINYFILDTKGRLLLNSENSKDENESFLDFEDINGFKFINEMINSKKEKQNFIEYFWYKPKSNITAKKITYSRHLEELGIIIGSGSFLEIEKKKLKSRMIKKIFNQNYNVEEFVLIYKINSLNNITTNSQLLTQKQIIPNKSELQAIKDLLIETNYKGNDYIYYENNNKLLYGTFVKHLRYFIGMGVNLSHINNIIEKERIISLENLYNNIFKLAIIMIIMTIIFFIFSLGFTRKIEKLFNQYRKIVKQNEEKYALLFNYSNDGFIISEIKDEKASILSLNNTALKTIGYQSKEILYKDFFKLFKDLNLKEILEAKSLFKTIKLITKNNEIKTVELNVIIYSYENQDLLFASLRDISERTLLKEEKLKQEKMLIQKSKMAAMGEMIGNIAHQWRQPLSQVSGLFFDIESAYDYKELDKKYLSNRVNEANDLLEYMSRTIDDFRNFFNPNSKKEDFLVIDAVSSAINIVKATLNFHKIEISFSINLEYKINGYKSEYSQAIVNIISNAKDILIDRKIKNPKIKIYLDEDKETKLCIEDNAGGVDKEIIDKIFDPYFTTKYDYGTGIGLYMTKLIIKEKMNGNIYVKNSKDGAIFSIIITSL</sequence>
<dbReference type="RefSeq" id="WP_152190818.1">
    <property type="nucleotide sequence ID" value="NZ_WFKJ01000031.1"/>
</dbReference>
<dbReference type="InterPro" id="IPR000014">
    <property type="entry name" value="PAS"/>
</dbReference>
<dbReference type="NCBIfam" id="TIGR00229">
    <property type="entry name" value="sensory_box"/>
    <property type="match status" value="1"/>
</dbReference>
<evidence type="ECO:0000256" key="12">
    <source>
        <dbReference type="ARBA" id="ARBA00023136"/>
    </source>
</evidence>
<evidence type="ECO:0000313" key="15">
    <source>
        <dbReference type="EMBL" id="KAB7886095.1"/>
    </source>
</evidence>
<dbReference type="Gene3D" id="3.30.565.10">
    <property type="entry name" value="Histidine kinase-like ATPase, C-terminal domain"/>
    <property type="match status" value="1"/>
</dbReference>
<dbReference type="InterPro" id="IPR005467">
    <property type="entry name" value="His_kinase_dom"/>
</dbReference>
<feature type="transmembrane region" description="Helical" evidence="13">
    <location>
        <begin position="342"/>
        <end position="363"/>
    </location>
</feature>
<dbReference type="Proteomes" id="UP000461010">
    <property type="component" value="Unassembled WGS sequence"/>
</dbReference>
<dbReference type="SUPFAM" id="SSF47384">
    <property type="entry name" value="Homodimeric domain of signal transducing histidine kinase"/>
    <property type="match status" value="1"/>
</dbReference>
<dbReference type="PROSITE" id="PS50109">
    <property type="entry name" value="HIS_KIN"/>
    <property type="match status" value="1"/>
</dbReference>
<dbReference type="SMART" id="SM01049">
    <property type="entry name" value="Cache_2"/>
    <property type="match status" value="1"/>
</dbReference>
<dbReference type="EMBL" id="WFKJ01000031">
    <property type="protein sequence ID" value="KAB7889819.1"/>
    <property type="molecule type" value="Genomic_DNA"/>
</dbReference>
<evidence type="ECO:0000313" key="17">
    <source>
        <dbReference type="Proteomes" id="UP000461010"/>
    </source>
</evidence>
<keyword evidence="6 13" id="KW-0812">Transmembrane</keyword>
<dbReference type="InterPro" id="IPR003594">
    <property type="entry name" value="HATPase_dom"/>
</dbReference>
<keyword evidence="5" id="KW-0808">Transferase</keyword>
<keyword evidence="17" id="KW-1185">Reference proteome</keyword>
<evidence type="ECO:0000256" key="11">
    <source>
        <dbReference type="ARBA" id="ARBA00023012"/>
    </source>
</evidence>
<dbReference type="InterPro" id="IPR036097">
    <property type="entry name" value="HisK_dim/P_sf"/>
</dbReference>
<evidence type="ECO:0000256" key="3">
    <source>
        <dbReference type="ARBA" id="ARBA00012438"/>
    </source>
</evidence>
<dbReference type="GO" id="GO:0000155">
    <property type="term" value="F:phosphorelay sensor kinase activity"/>
    <property type="evidence" value="ECO:0007669"/>
    <property type="project" value="InterPro"/>
</dbReference>
<organism evidence="15 18">
    <name type="scientific">Poseidonibacter ostreae</name>
    <dbReference type="NCBI Taxonomy" id="2654171"/>
    <lineage>
        <taxon>Bacteria</taxon>
        <taxon>Pseudomonadati</taxon>
        <taxon>Campylobacterota</taxon>
        <taxon>Epsilonproteobacteria</taxon>
        <taxon>Campylobacterales</taxon>
        <taxon>Arcobacteraceae</taxon>
        <taxon>Poseidonibacter</taxon>
    </lineage>
</organism>
<keyword evidence="9" id="KW-0067">ATP-binding</keyword>
<comment type="catalytic activity">
    <reaction evidence="1">
        <text>ATP + protein L-histidine = ADP + protein N-phospho-L-histidine.</text>
        <dbReference type="EC" id="2.7.13.3"/>
    </reaction>
</comment>
<dbReference type="EMBL" id="WFKK01000046">
    <property type="protein sequence ID" value="KAB7886095.1"/>
    <property type="molecule type" value="Genomic_DNA"/>
</dbReference>
<comment type="caution">
    <text evidence="15">The sequence shown here is derived from an EMBL/GenBank/DDBJ whole genome shotgun (WGS) entry which is preliminary data.</text>
</comment>
<dbReference type="Proteomes" id="UP000472839">
    <property type="component" value="Unassembled WGS sequence"/>
</dbReference>
<dbReference type="InterPro" id="IPR033480">
    <property type="entry name" value="sCache_2"/>
</dbReference>
<name>A0A6L4WQD2_9BACT</name>
<dbReference type="SMART" id="SM00387">
    <property type="entry name" value="HATPase_c"/>
    <property type="match status" value="1"/>
</dbReference>